<evidence type="ECO:0000259" key="7">
    <source>
        <dbReference type="Pfam" id="PF03460"/>
    </source>
</evidence>
<dbReference type="Gene3D" id="3.30.413.10">
    <property type="entry name" value="Sulfite Reductase Hemoprotein, domain 1"/>
    <property type="match status" value="2"/>
</dbReference>
<sequence length="455" mass="46209">MMTTVPNPPRVRGACPGALVPMAVADGLLVRLRLPGHTLPAAQALAVAELARRHGNGLVDLSQRANLQIRGVTEAALPALTDALRDLGLVNGDPEAERVRNVLCSPTCGLDPACAPVRPLALALDAALASSPDLWTLPAKFGFVLNGGGQAPLADAVGDIRFDALPETGLFRVAVGGDQGDAEGLGSCAPGAVVDTALALARAFRVLSAGRHKRMAALVAAGGTAALSARVPLPPLPTDISFPGPAPHRLLGRRDGWLGVAFPFGGLHADTLTALGALAPALRLTPWRALLLEGHAVDAAAVRSLGGVLAPEDPRLALSACSGRGACDSGLCDARGDALALAAVAPRLLAQGHLHVSACAKGCAHPAPTPVTLTAQGDGYDLGLLAPAGGDAQWREVTPVHATSLVAALEAVYTGQRRPGEDLAAFITRLGGPASLVPLVEASRRSTEESSRAQS</sequence>
<keyword evidence="1" id="KW-0004">4Fe-4S</keyword>
<reference evidence="8 9" key="1">
    <citation type="submission" date="2020-08" db="EMBL/GenBank/DDBJ databases">
        <title>Genomic Encyclopedia of Type Strains, Phase IV (KMG-IV): sequencing the most valuable type-strain genomes for metagenomic binning, comparative biology and taxonomic classification.</title>
        <authorList>
            <person name="Goeker M."/>
        </authorList>
    </citation>
    <scope>NUCLEOTIDE SEQUENCE [LARGE SCALE GENOMIC DNA]</scope>
    <source>
        <strain evidence="8 9">DSM 22198</strain>
    </source>
</reference>
<dbReference type="GO" id="GO:0043818">
    <property type="term" value="F:precorrin-3B synthase activity"/>
    <property type="evidence" value="ECO:0007669"/>
    <property type="project" value="UniProtKB-EC"/>
</dbReference>
<gene>
    <name evidence="8" type="ORF">FHS74_004378</name>
</gene>
<evidence type="ECO:0000256" key="3">
    <source>
        <dbReference type="ARBA" id="ARBA00022723"/>
    </source>
</evidence>
<feature type="domain" description="Nitrite/Sulfite reductase ferredoxin-like" evidence="7">
    <location>
        <begin position="26"/>
        <end position="86"/>
    </location>
</feature>
<evidence type="ECO:0000256" key="1">
    <source>
        <dbReference type="ARBA" id="ARBA00022485"/>
    </source>
</evidence>
<dbReference type="SUPFAM" id="SSF55124">
    <property type="entry name" value="Nitrite/Sulfite reductase N-terminal domain-like"/>
    <property type="match status" value="1"/>
</dbReference>
<keyword evidence="3" id="KW-0479">Metal-binding</keyword>
<dbReference type="Pfam" id="PF03460">
    <property type="entry name" value="NIR_SIR_ferr"/>
    <property type="match status" value="1"/>
</dbReference>
<comment type="caution">
    <text evidence="8">The sequence shown here is derived from an EMBL/GenBank/DDBJ whole genome shotgun (WGS) entry which is preliminary data.</text>
</comment>
<proteinExistence type="predicted"/>
<protein>
    <submittedName>
        <fullName evidence="8">Precorrin-3B synthase</fullName>
        <ecNumber evidence="8">1.14.13.83</ecNumber>
    </submittedName>
</protein>
<keyword evidence="5" id="KW-0408">Iron</keyword>
<dbReference type="InterPro" id="IPR036136">
    <property type="entry name" value="Nit/Sulf_reduc_fer-like_dom_sf"/>
</dbReference>
<dbReference type="EMBL" id="JACIIZ010000013">
    <property type="protein sequence ID" value="MBB6253802.1"/>
    <property type="molecule type" value="Genomic_DNA"/>
</dbReference>
<evidence type="ECO:0000313" key="8">
    <source>
        <dbReference type="EMBL" id="MBB6253802.1"/>
    </source>
</evidence>
<dbReference type="NCBIfam" id="TIGR02435">
    <property type="entry name" value="CobG"/>
    <property type="match status" value="1"/>
</dbReference>
<dbReference type="InterPro" id="IPR005117">
    <property type="entry name" value="NiRdtase/SiRdtase_haem-b_fer"/>
</dbReference>
<evidence type="ECO:0000256" key="6">
    <source>
        <dbReference type="ARBA" id="ARBA00023014"/>
    </source>
</evidence>
<dbReference type="GO" id="GO:0051539">
    <property type="term" value="F:4 iron, 4 sulfur cluster binding"/>
    <property type="evidence" value="ECO:0007669"/>
    <property type="project" value="UniProtKB-KW"/>
</dbReference>
<evidence type="ECO:0000313" key="9">
    <source>
        <dbReference type="Proteomes" id="UP000539175"/>
    </source>
</evidence>
<organism evidence="8 9">
    <name type="scientific">Nitrospirillum iridis</name>
    <dbReference type="NCBI Taxonomy" id="765888"/>
    <lineage>
        <taxon>Bacteria</taxon>
        <taxon>Pseudomonadati</taxon>
        <taxon>Pseudomonadota</taxon>
        <taxon>Alphaproteobacteria</taxon>
        <taxon>Rhodospirillales</taxon>
        <taxon>Azospirillaceae</taxon>
        <taxon>Nitrospirillum</taxon>
    </lineage>
</organism>
<dbReference type="AlphaFoldDB" id="A0A7X0B1U3"/>
<dbReference type="SUPFAM" id="SSF56014">
    <property type="entry name" value="Nitrite and sulphite reductase 4Fe-4S domain-like"/>
    <property type="match status" value="2"/>
</dbReference>
<dbReference type="EC" id="1.14.13.83" evidence="8"/>
<dbReference type="PANTHER" id="PTHR32439:SF9">
    <property type="entry name" value="BLR3264 PROTEIN"/>
    <property type="match status" value="1"/>
</dbReference>
<evidence type="ECO:0000256" key="4">
    <source>
        <dbReference type="ARBA" id="ARBA00023002"/>
    </source>
</evidence>
<dbReference type="PANTHER" id="PTHR32439">
    <property type="entry name" value="FERREDOXIN--NITRITE REDUCTASE, CHLOROPLASTIC"/>
    <property type="match status" value="1"/>
</dbReference>
<accession>A0A7X0B1U3</accession>
<dbReference type="InterPro" id="IPR012798">
    <property type="entry name" value="Cbl_synth_CobG-like"/>
</dbReference>
<evidence type="ECO:0000256" key="2">
    <source>
        <dbReference type="ARBA" id="ARBA00022617"/>
    </source>
</evidence>
<keyword evidence="4 8" id="KW-0560">Oxidoreductase</keyword>
<dbReference type="InterPro" id="IPR051329">
    <property type="entry name" value="NIR_SIR_4Fe-4S"/>
</dbReference>
<keyword evidence="6" id="KW-0411">Iron-sulfur</keyword>
<dbReference type="RefSeq" id="WP_184805059.1">
    <property type="nucleotide sequence ID" value="NZ_JACIIZ010000013.1"/>
</dbReference>
<dbReference type="Proteomes" id="UP000539175">
    <property type="component" value="Unassembled WGS sequence"/>
</dbReference>
<keyword evidence="9" id="KW-1185">Reference proteome</keyword>
<keyword evidence="2" id="KW-0349">Heme</keyword>
<name>A0A7X0B1U3_9PROT</name>
<evidence type="ECO:0000256" key="5">
    <source>
        <dbReference type="ARBA" id="ARBA00023004"/>
    </source>
</evidence>
<dbReference type="Gene3D" id="3.90.480.10">
    <property type="entry name" value="Sulfite Reductase Hemoprotein,Domain 2"/>
    <property type="match status" value="1"/>
</dbReference>
<dbReference type="InterPro" id="IPR045854">
    <property type="entry name" value="NO2/SO3_Rdtase_4Fe4S_sf"/>
</dbReference>
<dbReference type="GO" id="GO:0046872">
    <property type="term" value="F:metal ion binding"/>
    <property type="evidence" value="ECO:0007669"/>
    <property type="project" value="UniProtKB-KW"/>
</dbReference>